<proteinExistence type="predicted"/>
<keyword evidence="1" id="KW-0732">Signal</keyword>
<protein>
    <recommendedName>
        <fullName evidence="3">Secreted protein</fullName>
    </recommendedName>
</protein>
<evidence type="ECO:0000256" key="1">
    <source>
        <dbReference type="SAM" id="SignalP"/>
    </source>
</evidence>
<dbReference type="PROSITE" id="PS51257">
    <property type="entry name" value="PROKAR_LIPOPROTEIN"/>
    <property type="match status" value="1"/>
</dbReference>
<sequence length="68" mass="7279">MRVKLKLFLGLLVTVVTLAASACTCCCFAGDQISEGKPFFDTIEGTIFLLDCSAEAAIIIYSLGDDVR</sequence>
<dbReference type="EMBL" id="GGFL01009568">
    <property type="protein sequence ID" value="MBW73746.1"/>
    <property type="molecule type" value="Transcribed_RNA"/>
</dbReference>
<feature type="signal peptide" evidence="1">
    <location>
        <begin position="1"/>
        <end position="19"/>
    </location>
</feature>
<evidence type="ECO:0000313" key="2">
    <source>
        <dbReference type="EMBL" id="MBW73746.1"/>
    </source>
</evidence>
<feature type="chain" id="PRO_5014727548" description="Secreted protein" evidence="1">
    <location>
        <begin position="20"/>
        <end position="68"/>
    </location>
</feature>
<dbReference type="AlphaFoldDB" id="A0A2M4D868"/>
<organism evidence="2">
    <name type="scientific">Anopheles darlingi</name>
    <name type="common">Mosquito</name>
    <dbReference type="NCBI Taxonomy" id="43151"/>
    <lineage>
        <taxon>Eukaryota</taxon>
        <taxon>Metazoa</taxon>
        <taxon>Ecdysozoa</taxon>
        <taxon>Arthropoda</taxon>
        <taxon>Hexapoda</taxon>
        <taxon>Insecta</taxon>
        <taxon>Pterygota</taxon>
        <taxon>Neoptera</taxon>
        <taxon>Endopterygota</taxon>
        <taxon>Diptera</taxon>
        <taxon>Nematocera</taxon>
        <taxon>Culicoidea</taxon>
        <taxon>Culicidae</taxon>
        <taxon>Anophelinae</taxon>
        <taxon>Anopheles</taxon>
    </lineage>
</organism>
<accession>A0A2M4D868</accession>
<name>A0A2M4D868_ANODA</name>
<reference evidence="2" key="1">
    <citation type="submission" date="2018-01" db="EMBL/GenBank/DDBJ databases">
        <title>An insight into the sialome of Amazonian anophelines.</title>
        <authorList>
            <person name="Ribeiro J.M."/>
            <person name="Scarpassa V."/>
            <person name="Calvo E."/>
        </authorList>
    </citation>
    <scope>NUCLEOTIDE SEQUENCE</scope>
</reference>
<evidence type="ECO:0008006" key="3">
    <source>
        <dbReference type="Google" id="ProtNLM"/>
    </source>
</evidence>